<dbReference type="AlphaFoldDB" id="A0A1D2VH57"/>
<dbReference type="InParanoid" id="A0A1D2VH57"/>
<accession>A0A1D2VH57</accession>
<dbReference type="GeneID" id="30965398"/>
<dbReference type="RefSeq" id="XP_020047308.1">
    <property type="nucleotide sequence ID" value="XM_020191762.1"/>
</dbReference>
<gene>
    <name evidence="1" type="ORF">ASCRUDRAFT_70240</name>
</gene>
<dbReference type="EMBL" id="KV454480">
    <property type="protein sequence ID" value="ODV61001.1"/>
    <property type="molecule type" value="Genomic_DNA"/>
</dbReference>
<keyword evidence="2" id="KW-1185">Reference proteome</keyword>
<dbReference type="Proteomes" id="UP000095038">
    <property type="component" value="Unassembled WGS sequence"/>
</dbReference>
<name>A0A1D2VH57_9ASCO</name>
<organism evidence="1 2">
    <name type="scientific">Ascoidea rubescens DSM 1968</name>
    <dbReference type="NCBI Taxonomy" id="1344418"/>
    <lineage>
        <taxon>Eukaryota</taxon>
        <taxon>Fungi</taxon>
        <taxon>Dikarya</taxon>
        <taxon>Ascomycota</taxon>
        <taxon>Saccharomycotina</taxon>
        <taxon>Saccharomycetes</taxon>
        <taxon>Ascoideaceae</taxon>
        <taxon>Ascoidea</taxon>
    </lineage>
</organism>
<sequence length="193" mass="21288">MTVAYEAHQNGVAKSWHKSIMTQTTEVSVKASASDLMCNESVVFVVLLPNAILTKPAALLDWFGCAAYALIFKPIRQTKLGDTSVLRASARYEMLRKTFHLKDYLTSCVDGRRSSCFDKSKFSIKDPSLAALELTPPSAGRTDNKTTTTNGENYIFATTSDYSSKRNSNHDAKCFPLVQNDDVKTVANEKKGC</sequence>
<protein>
    <submittedName>
        <fullName evidence="1">Uncharacterized protein</fullName>
    </submittedName>
</protein>
<evidence type="ECO:0000313" key="2">
    <source>
        <dbReference type="Proteomes" id="UP000095038"/>
    </source>
</evidence>
<proteinExistence type="predicted"/>
<evidence type="ECO:0000313" key="1">
    <source>
        <dbReference type="EMBL" id="ODV61001.1"/>
    </source>
</evidence>
<reference evidence="2" key="1">
    <citation type="submission" date="2016-05" db="EMBL/GenBank/DDBJ databases">
        <title>Comparative genomics of biotechnologically important yeasts.</title>
        <authorList>
            <consortium name="DOE Joint Genome Institute"/>
            <person name="Riley R."/>
            <person name="Haridas S."/>
            <person name="Wolfe K.H."/>
            <person name="Lopes M.R."/>
            <person name="Hittinger C.T."/>
            <person name="Goker M."/>
            <person name="Salamov A."/>
            <person name="Wisecaver J."/>
            <person name="Long T.M."/>
            <person name="Aerts A.L."/>
            <person name="Barry K."/>
            <person name="Choi C."/>
            <person name="Clum A."/>
            <person name="Coughlan A.Y."/>
            <person name="Deshpande S."/>
            <person name="Douglass A.P."/>
            <person name="Hanson S.J."/>
            <person name="Klenk H.-P."/>
            <person name="Labutti K."/>
            <person name="Lapidus A."/>
            <person name="Lindquist E."/>
            <person name="Lipzen A."/>
            <person name="Meier-Kolthoff J.P."/>
            <person name="Ohm R.A."/>
            <person name="Otillar R.P."/>
            <person name="Pangilinan J."/>
            <person name="Peng Y."/>
            <person name="Rokas A."/>
            <person name="Rosa C.A."/>
            <person name="Scheuner C."/>
            <person name="Sibirny A.A."/>
            <person name="Slot J.C."/>
            <person name="Stielow J.B."/>
            <person name="Sun H."/>
            <person name="Kurtzman C.P."/>
            <person name="Blackwell M."/>
            <person name="Grigoriev I.V."/>
            <person name="Jeffries T.W."/>
        </authorList>
    </citation>
    <scope>NUCLEOTIDE SEQUENCE [LARGE SCALE GENOMIC DNA]</scope>
    <source>
        <strain evidence="2">DSM 1968</strain>
    </source>
</reference>